<feature type="transmembrane region" description="Helical" evidence="12">
    <location>
        <begin position="544"/>
        <end position="562"/>
    </location>
</feature>
<keyword evidence="8 12" id="KW-0256">Endoplasmic reticulum</keyword>
<feature type="transmembrane region" description="Helical" evidence="12">
    <location>
        <begin position="432"/>
        <end position="450"/>
    </location>
</feature>
<sequence length="864" mass="95230">MALYVLLTALLLPLQCIGLLLFAKGFFPYKPVFHGYAPIEPDAPPAVFDSMIFMLVDALRSDFVFSNQSTMEFTQSLILSGTAIPFTARAAPPTVTLPRIKGLTTGSVPNFLDAVLNIAESDDSSSLKNQDSWLAQVKRRQMQTGRLVMFGDDTWLKLFPGMFERSDGTSSFFVSDFTEVDNNVTRHLDAELAATDWDVMILHYLGVDHIGHKGGPDSPFMPQKLKEMDDIIQRLYTHVSNKLETDGTSTLLVLCGDHGMNELGNHGGSSAGETAAALVFASPLLAKLEADNRASAEGFGNDYEYYSVIEQSDVVPTISGLLGNPFPMNNIGLFIPQFLGFWKESEQLNLLKQNAEQMYRILKATFAELSVPVTTTNLDALMKGSDVERIHGLWHTIQSPDFIDSKDSRSTLYSFLETGRNLLARTSSNYDIPSMLIGILIIAWIAVTLYRRAVTSTSSDFVTKAAFSVILLGHGLAMFGSSLVEEEQYFWYWAASAWFIVQFSVAARYKSQRAAVCWLALSAVMFAVRHYHHTGQKFAGSFDIASFLALDFSTSLLWLLIIAEHLLIFKNLQFYVFTETGSIAGFVCSFTPVASLFSFKLSMALEAGEAVPRYLIALVPVSIGAEGLNKRAQAAFLAFGICLIFHIVSSVWNLKKDAFKFIRGVFHIVELLLVLESSTVNIPIFLLYGAAHSILRRYASYSTSTSMSIVLTGLIWQQVSFFASGNSNSLASLDLSNAYNGISGFSTVLVGILLFISNWAGPIYFTLSTVVQLSIFQTRHSSSSSSAYSSIEELVTTDYLSVMHAFHAHSLLAVMLACLILRSHLFIWTVFSPKLLYTAAWFILQQGVVDTFGGLALSIIAEAL</sequence>
<dbReference type="GeneID" id="90038204"/>
<keyword evidence="15" id="KW-1185">Reference proteome</keyword>
<dbReference type="InterPro" id="IPR017850">
    <property type="entry name" value="Alkaline_phosphatase_core_sf"/>
</dbReference>
<dbReference type="InterPro" id="IPR002591">
    <property type="entry name" value="Phosphodiest/P_Trfase"/>
</dbReference>
<evidence type="ECO:0000256" key="12">
    <source>
        <dbReference type="RuleBase" id="RU367106"/>
    </source>
</evidence>
<dbReference type="InterPro" id="IPR022272">
    <property type="entry name" value="Lipocalin_CS"/>
</dbReference>
<dbReference type="InterPro" id="IPR039527">
    <property type="entry name" value="PIGG/GPI7"/>
</dbReference>
<feature type="transmembrane region" description="Helical" evidence="12">
    <location>
        <begin position="698"/>
        <end position="718"/>
    </location>
</feature>
<evidence type="ECO:0000256" key="8">
    <source>
        <dbReference type="ARBA" id="ARBA00022824"/>
    </source>
</evidence>
<evidence type="ECO:0000256" key="1">
    <source>
        <dbReference type="ARBA" id="ARBA00004477"/>
    </source>
</evidence>
<evidence type="ECO:0000256" key="3">
    <source>
        <dbReference type="ARBA" id="ARBA00005315"/>
    </source>
</evidence>
<feature type="domain" description="GPI ethanolamine phosphate transferase 2 C-terminal" evidence="13">
    <location>
        <begin position="428"/>
        <end position="857"/>
    </location>
</feature>
<feature type="transmembrane region" description="Helical" evidence="12">
    <location>
        <begin position="811"/>
        <end position="831"/>
    </location>
</feature>
<name>A0ABR1F5I2_9ASCO</name>
<dbReference type="PROSITE" id="PS00213">
    <property type="entry name" value="LIPOCALIN"/>
    <property type="match status" value="1"/>
</dbReference>
<dbReference type="RefSeq" id="XP_064768085.1">
    <property type="nucleotide sequence ID" value="XM_064912692.1"/>
</dbReference>
<keyword evidence="9 12" id="KW-1133">Transmembrane helix</keyword>
<dbReference type="InterPro" id="IPR045687">
    <property type="entry name" value="PIGG/GPI7_C"/>
</dbReference>
<evidence type="ECO:0000256" key="9">
    <source>
        <dbReference type="ARBA" id="ARBA00022989"/>
    </source>
</evidence>
<evidence type="ECO:0000256" key="5">
    <source>
        <dbReference type="ARBA" id="ARBA00022502"/>
    </source>
</evidence>
<dbReference type="SUPFAM" id="SSF53649">
    <property type="entry name" value="Alkaline phosphatase-like"/>
    <property type="match status" value="1"/>
</dbReference>
<keyword evidence="6 12" id="KW-0808">Transferase</keyword>
<evidence type="ECO:0000313" key="14">
    <source>
        <dbReference type="EMBL" id="KAK7205052.1"/>
    </source>
</evidence>
<evidence type="ECO:0000256" key="4">
    <source>
        <dbReference type="ARBA" id="ARBA00020830"/>
    </source>
</evidence>
<evidence type="ECO:0000259" key="13">
    <source>
        <dbReference type="Pfam" id="PF19316"/>
    </source>
</evidence>
<feature type="transmembrane region" description="Helical" evidence="12">
    <location>
        <begin position="514"/>
        <end position="532"/>
    </location>
</feature>
<proteinExistence type="inferred from homology"/>
<comment type="function">
    <text evidence="12">Ethanolamine phosphate transferase involved in glycosylphosphatidylinositol-anchor biosynthesis. Transfers ethanolamine phosphate to the GPI second mannose.</text>
</comment>
<evidence type="ECO:0000256" key="10">
    <source>
        <dbReference type="ARBA" id="ARBA00023136"/>
    </source>
</evidence>
<gene>
    <name evidence="14" type="ORF">BZA70DRAFT_278969</name>
</gene>
<evidence type="ECO:0000256" key="6">
    <source>
        <dbReference type="ARBA" id="ARBA00022679"/>
    </source>
</evidence>
<feature type="transmembrane region" description="Helical" evidence="12">
    <location>
        <begin position="666"/>
        <end position="691"/>
    </location>
</feature>
<dbReference type="InterPro" id="IPR037674">
    <property type="entry name" value="PIG-G_N"/>
</dbReference>
<keyword evidence="10 12" id="KW-0472">Membrane</keyword>
<comment type="similarity">
    <text evidence="3 12">Belongs to the PIGG/PIGN/PIGO family. PIGG subfamily.</text>
</comment>
<dbReference type="EMBL" id="JBBJBU010000006">
    <property type="protein sequence ID" value="KAK7205052.1"/>
    <property type="molecule type" value="Genomic_DNA"/>
</dbReference>
<accession>A0ABR1F5I2</accession>
<evidence type="ECO:0000256" key="7">
    <source>
        <dbReference type="ARBA" id="ARBA00022692"/>
    </source>
</evidence>
<dbReference type="Pfam" id="PF19316">
    <property type="entry name" value="PIGO_PIGG"/>
    <property type="match status" value="1"/>
</dbReference>
<comment type="pathway">
    <text evidence="2 12">Glycolipid biosynthesis; glycosylphosphatidylinositol-anchor biosynthesis.</text>
</comment>
<feature type="transmembrane region" description="Helical" evidence="12">
    <location>
        <begin position="490"/>
        <end position="507"/>
    </location>
</feature>
<dbReference type="Pfam" id="PF01663">
    <property type="entry name" value="Phosphodiest"/>
    <property type="match status" value="1"/>
</dbReference>
<feature type="transmembrane region" description="Helical" evidence="12">
    <location>
        <begin position="574"/>
        <end position="599"/>
    </location>
</feature>
<dbReference type="GO" id="GO:0016740">
    <property type="term" value="F:transferase activity"/>
    <property type="evidence" value="ECO:0007669"/>
    <property type="project" value="UniProtKB-KW"/>
</dbReference>
<dbReference type="PANTHER" id="PTHR23072">
    <property type="entry name" value="PHOSPHATIDYLINOSITOL GLYCAN-RELATED"/>
    <property type="match status" value="1"/>
</dbReference>
<organism evidence="14 15">
    <name type="scientific">Myxozyma melibiosi</name>
    <dbReference type="NCBI Taxonomy" id="54550"/>
    <lineage>
        <taxon>Eukaryota</taxon>
        <taxon>Fungi</taxon>
        <taxon>Dikarya</taxon>
        <taxon>Ascomycota</taxon>
        <taxon>Saccharomycotina</taxon>
        <taxon>Lipomycetes</taxon>
        <taxon>Lipomycetales</taxon>
        <taxon>Lipomycetaceae</taxon>
        <taxon>Myxozyma</taxon>
    </lineage>
</organism>
<comment type="caution">
    <text evidence="14">The sequence shown here is derived from an EMBL/GenBank/DDBJ whole genome shotgun (WGS) entry which is preliminary data.</text>
</comment>
<keyword evidence="5 12" id="KW-0337">GPI-anchor biosynthesis</keyword>
<keyword evidence="7 12" id="KW-0812">Transmembrane</keyword>
<dbReference type="Gene3D" id="3.40.720.10">
    <property type="entry name" value="Alkaline Phosphatase, subunit A"/>
    <property type="match status" value="1"/>
</dbReference>
<feature type="transmembrane region" description="Helical" evidence="12">
    <location>
        <begin position="837"/>
        <end position="861"/>
    </location>
</feature>
<dbReference type="CDD" id="cd16024">
    <property type="entry name" value="GPI_EPT_2"/>
    <property type="match status" value="1"/>
</dbReference>
<feature type="transmembrane region" description="Helical" evidence="12">
    <location>
        <begin position="462"/>
        <end position="484"/>
    </location>
</feature>
<feature type="transmembrane region" description="Helical" evidence="12">
    <location>
        <begin position="611"/>
        <end position="628"/>
    </location>
</feature>
<dbReference type="PANTHER" id="PTHR23072:SF0">
    <property type="entry name" value="GPI ETHANOLAMINE PHOSPHATE TRANSFERASE 2"/>
    <property type="match status" value="1"/>
</dbReference>
<evidence type="ECO:0000313" key="15">
    <source>
        <dbReference type="Proteomes" id="UP001498771"/>
    </source>
</evidence>
<feature type="transmembrane region" description="Helical" evidence="12">
    <location>
        <begin position="635"/>
        <end position="654"/>
    </location>
</feature>
<reference evidence="14 15" key="1">
    <citation type="submission" date="2024-03" db="EMBL/GenBank/DDBJ databases">
        <title>Genome-scale model development and genomic sequencing of the oleaginous clade Lipomyces.</title>
        <authorList>
            <consortium name="Lawrence Berkeley National Laboratory"/>
            <person name="Czajka J.J."/>
            <person name="Han Y."/>
            <person name="Kim J."/>
            <person name="Mondo S.J."/>
            <person name="Hofstad B.A."/>
            <person name="Robles A."/>
            <person name="Haridas S."/>
            <person name="Riley R."/>
            <person name="LaButti K."/>
            <person name="Pangilinan J."/>
            <person name="Andreopoulos W."/>
            <person name="Lipzen A."/>
            <person name="Yan J."/>
            <person name="Wang M."/>
            <person name="Ng V."/>
            <person name="Grigoriev I.V."/>
            <person name="Spatafora J.W."/>
            <person name="Magnuson J.K."/>
            <person name="Baker S.E."/>
            <person name="Pomraning K.R."/>
        </authorList>
    </citation>
    <scope>NUCLEOTIDE SEQUENCE [LARGE SCALE GENOMIC DNA]</scope>
    <source>
        <strain evidence="14 15">Phaff 52-87</strain>
    </source>
</reference>
<evidence type="ECO:0000256" key="2">
    <source>
        <dbReference type="ARBA" id="ARBA00004687"/>
    </source>
</evidence>
<dbReference type="Proteomes" id="UP001498771">
    <property type="component" value="Unassembled WGS sequence"/>
</dbReference>
<evidence type="ECO:0000256" key="11">
    <source>
        <dbReference type="ARBA" id="ARBA00023180"/>
    </source>
</evidence>
<comment type="subcellular location">
    <subcellularLocation>
        <location evidence="1 12">Endoplasmic reticulum membrane</location>
        <topology evidence="1 12">Multi-pass membrane protein</topology>
    </subcellularLocation>
</comment>
<feature type="transmembrane region" description="Helical" evidence="12">
    <location>
        <begin position="738"/>
        <end position="756"/>
    </location>
</feature>
<keyword evidence="11" id="KW-0325">Glycoprotein</keyword>
<protein>
    <recommendedName>
        <fullName evidence="4 12">GPI ethanolamine phosphate transferase 2</fullName>
    </recommendedName>
</protein>